<evidence type="ECO:0000313" key="3">
    <source>
        <dbReference type="Proteomes" id="UP001281024"/>
    </source>
</evidence>
<gene>
    <name evidence="2" type="ORF">GA838_03730</name>
</gene>
<dbReference type="GO" id="GO:0003677">
    <property type="term" value="F:DNA binding"/>
    <property type="evidence" value="ECO:0007669"/>
    <property type="project" value="InterPro"/>
</dbReference>
<sequence>MEDSNKAEYFANKLCLAIGQSNLSISEIAKRLGLPTNIIINWQPGKVFPKLSSLVKLAKVFNKNVSWFINE</sequence>
<accession>A0AAJ2P2E3</accession>
<comment type="caution">
    <text evidence="2">The sequence shown here is derived from an EMBL/GenBank/DDBJ whole genome shotgun (WGS) entry which is preliminary data.</text>
</comment>
<proteinExistence type="predicted"/>
<dbReference type="AlphaFoldDB" id="A0AAJ2P2E3"/>
<protein>
    <submittedName>
        <fullName evidence="2">XRE family transcriptional regulator</fullName>
    </submittedName>
</protein>
<dbReference type="InterPro" id="IPR010982">
    <property type="entry name" value="Lambda_DNA-bd_dom_sf"/>
</dbReference>
<evidence type="ECO:0000313" key="2">
    <source>
        <dbReference type="EMBL" id="MDV7714885.1"/>
    </source>
</evidence>
<dbReference type="SUPFAM" id="SSF47413">
    <property type="entry name" value="lambda repressor-like DNA-binding domains"/>
    <property type="match status" value="1"/>
</dbReference>
<dbReference type="InterPro" id="IPR001387">
    <property type="entry name" value="Cro/C1-type_HTH"/>
</dbReference>
<name>A0AAJ2P2E3_OENOE</name>
<dbReference type="Proteomes" id="UP001281024">
    <property type="component" value="Unassembled WGS sequence"/>
</dbReference>
<dbReference type="PROSITE" id="PS50943">
    <property type="entry name" value="HTH_CROC1"/>
    <property type="match status" value="1"/>
</dbReference>
<feature type="domain" description="HTH cro/C1-type" evidence="1">
    <location>
        <begin position="22"/>
        <end position="68"/>
    </location>
</feature>
<reference evidence="2" key="1">
    <citation type="submission" date="2019-10" db="EMBL/GenBank/DDBJ databases">
        <title>Malate fermentation in French cider.</title>
        <authorList>
            <person name="Cousin F.J."/>
            <person name="Medina Fernandez S."/>
            <person name="Misery B."/>
            <person name="Laplace J.-M."/>
            <person name="Cretenet M."/>
        </authorList>
    </citation>
    <scope>NUCLEOTIDE SEQUENCE</scope>
    <source>
        <strain evidence="2">UCMA15129</strain>
    </source>
</reference>
<dbReference type="CDD" id="cd00093">
    <property type="entry name" value="HTH_XRE"/>
    <property type="match status" value="1"/>
</dbReference>
<dbReference type="RefSeq" id="WP_317768062.1">
    <property type="nucleotide sequence ID" value="NZ_WERV01000002.1"/>
</dbReference>
<dbReference type="Gene3D" id="1.10.260.40">
    <property type="entry name" value="lambda repressor-like DNA-binding domains"/>
    <property type="match status" value="1"/>
</dbReference>
<dbReference type="EMBL" id="WERV01000002">
    <property type="protein sequence ID" value="MDV7714885.1"/>
    <property type="molecule type" value="Genomic_DNA"/>
</dbReference>
<evidence type="ECO:0000259" key="1">
    <source>
        <dbReference type="PROSITE" id="PS50943"/>
    </source>
</evidence>
<organism evidence="2 3">
    <name type="scientific">Oenococcus oeni</name>
    <name type="common">Leuconostoc oenos</name>
    <dbReference type="NCBI Taxonomy" id="1247"/>
    <lineage>
        <taxon>Bacteria</taxon>
        <taxon>Bacillati</taxon>
        <taxon>Bacillota</taxon>
        <taxon>Bacilli</taxon>
        <taxon>Lactobacillales</taxon>
        <taxon>Lactobacillaceae</taxon>
        <taxon>Oenococcus</taxon>
    </lineage>
</organism>